<dbReference type="Proteomes" id="UP000639772">
    <property type="component" value="Chromosome 12"/>
</dbReference>
<reference evidence="1 2" key="1">
    <citation type="journal article" date="2020" name="Nat. Food">
        <title>A phased Vanilla planifolia genome enables genetic improvement of flavour and production.</title>
        <authorList>
            <person name="Hasing T."/>
            <person name="Tang H."/>
            <person name="Brym M."/>
            <person name="Khazi F."/>
            <person name="Huang T."/>
            <person name="Chambers A.H."/>
        </authorList>
    </citation>
    <scope>NUCLEOTIDE SEQUENCE [LARGE SCALE GENOMIC DNA]</scope>
    <source>
        <tissue evidence="1">Leaf</tissue>
    </source>
</reference>
<evidence type="ECO:0000313" key="1">
    <source>
        <dbReference type="EMBL" id="KAG0460260.1"/>
    </source>
</evidence>
<dbReference type="EMBL" id="JADCNM010000012">
    <property type="protein sequence ID" value="KAG0460260.1"/>
    <property type="molecule type" value="Genomic_DNA"/>
</dbReference>
<comment type="caution">
    <text evidence="1">The sequence shown here is derived from an EMBL/GenBank/DDBJ whole genome shotgun (WGS) entry which is preliminary data.</text>
</comment>
<dbReference type="AlphaFoldDB" id="A0A835PX71"/>
<gene>
    <name evidence="1" type="ORF">HPP92_023388</name>
</gene>
<evidence type="ECO:0000313" key="2">
    <source>
        <dbReference type="Proteomes" id="UP000639772"/>
    </source>
</evidence>
<organism evidence="1 2">
    <name type="scientific">Vanilla planifolia</name>
    <name type="common">Vanilla</name>
    <dbReference type="NCBI Taxonomy" id="51239"/>
    <lineage>
        <taxon>Eukaryota</taxon>
        <taxon>Viridiplantae</taxon>
        <taxon>Streptophyta</taxon>
        <taxon>Embryophyta</taxon>
        <taxon>Tracheophyta</taxon>
        <taxon>Spermatophyta</taxon>
        <taxon>Magnoliopsida</taxon>
        <taxon>Liliopsida</taxon>
        <taxon>Asparagales</taxon>
        <taxon>Orchidaceae</taxon>
        <taxon>Vanilloideae</taxon>
        <taxon>Vanilleae</taxon>
        <taxon>Vanilla</taxon>
    </lineage>
</organism>
<sequence>MQCIHIQTYLYHCLVFYTCSAYKPLKVLNFPPLYAKFLTCCLLQHNSISSHNRHCPLKCCIYSFTSPCEPPIINLSEQNSRSLNYGFRTLYLRRSVELHSPVILFDLLSSISFRFNPAVDYYCSAFVRICNRPLVLRPKIGEHTNYIYQNEAFFKAFCTTIGYFCCLDWSFGGISCSTRLCFVASRIHGSHAGVLRYSYGGSWFDVFSNLSS</sequence>
<proteinExistence type="predicted"/>
<protein>
    <submittedName>
        <fullName evidence="1">Uncharacterized protein</fullName>
    </submittedName>
</protein>
<name>A0A835PX71_VANPL</name>
<accession>A0A835PX71</accession>